<dbReference type="STRING" id="460384.SAMN05216313_11586"/>
<sequence length="79" mass="9238">MISKKGKRRMEYNGAVYYWFVRKNREGVPRIHILSEDKKVNLEFPLFDSEVSTTRQEIERLLKRHIHPDDPGGLGGLSP</sequence>
<dbReference type="Proteomes" id="UP000198508">
    <property type="component" value="Unassembled WGS sequence"/>
</dbReference>
<organism evidence="1 2">
    <name type="scientific">Enterocloster lavalensis</name>
    <dbReference type="NCBI Taxonomy" id="460384"/>
    <lineage>
        <taxon>Bacteria</taxon>
        <taxon>Bacillati</taxon>
        <taxon>Bacillota</taxon>
        <taxon>Clostridia</taxon>
        <taxon>Lachnospirales</taxon>
        <taxon>Lachnospiraceae</taxon>
        <taxon>Enterocloster</taxon>
    </lineage>
</organism>
<evidence type="ECO:0000313" key="1">
    <source>
        <dbReference type="EMBL" id="SET81543.1"/>
    </source>
</evidence>
<gene>
    <name evidence="1" type="ORF">SAMN05216313_11586</name>
</gene>
<name>A0A1I0HCK8_9FIRM</name>
<keyword evidence="2" id="KW-1185">Reference proteome</keyword>
<dbReference type="EMBL" id="FOIM01000015">
    <property type="protein sequence ID" value="SET81543.1"/>
    <property type="molecule type" value="Genomic_DNA"/>
</dbReference>
<reference evidence="2" key="1">
    <citation type="submission" date="2016-10" db="EMBL/GenBank/DDBJ databases">
        <authorList>
            <person name="Varghese N."/>
            <person name="Submissions S."/>
        </authorList>
    </citation>
    <scope>NUCLEOTIDE SEQUENCE [LARGE SCALE GENOMIC DNA]</scope>
    <source>
        <strain evidence="2">NLAE-zl-G277</strain>
    </source>
</reference>
<evidence type="ECO:0000313" key="2">
    <source>
        <dbReference type="Proteomes" id="UP000198508"/>
    </source>
</evidence>
<dbReference type="RefSeq" id="WP_092365254.1">
    <property type="nucleotide sequence ID" value="NZ_FOIM01000015.1"/>
</dbReference>
<dbReference type="AlphaFoldDB" id="A0A1I0HCK8"/>
<proteinExistence type="predicted"/>
<accession>A0A1I0HCK8</accession>
<protein>
    <submittedName>
        <fullName evidence="1">Uncharacterized protein</fullName>
    </submittedName>
</protein>